<dbReference type="RefSeq" id="WP_286292579.1">
    <property type="nucleotide sequence ID" value="NZ_AP024718.1"/>
</dbReference>
<feature type="domain" description="Glutamyl/glutaminyl-tRNA synthetase class Ib catalytic" evidence="11">
    <location>
        <begin position="3"/>
        <end position="304"/>
    </location>
</feature>
<comment type="subunit">
    <text evidence="3 10">Monomer.</text>
</comment>
<keyword evidence="5 10" id="KW-0436">Ligase</keyword>
<evidence type="ECO:0000313" key="14">
    <source>
        <dbReference type="Proteomes" id="UP001321450"/>
    </source>
</evidence>
<keyword evidence="4 10" id="KW-0963">Cytoplasm</keyword>
<dbReference type="EMBL" id="AP024718">
    <property type="protein sequence ID" value="BCX87636.1"/>
    <property type="molecule type" value="Genomic_DNA"/>
</dbReference>
<evidence type="ECO:0000256" key="9">
    <source>
        <dbReference type="ARBA" id="ARBA00023146"/>
    </source>
</evidence>
<evidence type="ECO:0000256" key="8">
    <source>
        <dbReference type="ARBA" id="ARBA00022917"/>
    </source>
</evidence>
<dbReference type="InterPro" id="IPR045462">
    <property type="entry name" value="aa-tRNA-synth_I_cd-bd"/>
</dbReference>
<sequence>MSVRTRFAPSPTGYLHIGGARTALFNWLYARKHGGDFILRIEDTDRERSTRESVNVILEGMAWLGLDYDEGPYYQTERFDRYREVIRQLLESGHAYYCYCTKEELEAMRAEQMARKEKPRYDGRCRERTEPREGVQPVIRFKTPREGEVVIDDLVRGRVVFRNAELDDLIIARSDGTPTYNLTVVVDDLDMGITHVIRGDDHLNNTPRQINIMRALGAEPPRYAHVPMILGEDGARLSKRHGAVSVLEYRDQGYLPEALLNYLVRLGWAHGDQEIFSVDEMIELFDIRDVNKSASTFNPSKLLWLNHHYIMHSDPLHVAHHLRWHLGHLGIDPAEGGPDPVDVVLAQRERCKTLKEMAEASAFFYRDFDTYDEKAARKHLKPEAIEVLKALYQRFQALSEWAPEPLHQVVLDTAETLGLKLGKVAQPLRVALAGCAISPPIDVTLHLLGREKSLARIEQAIAWIEEKSSQQG</sequence>
<evidence type="ECO:0000256" key="3">
    <source>
        <dbReference type="ARBA" id="ARBA00011245"/>
    </source>
</evidence>
<evidence type="ECO:0000256" key="2">
    <source>
        <dbReference type="ARBA" id="ARBA00007894"/>
    </source>
</evidence>
<dbReference type="GO" id="GO:0006424">
    <property type="term" value="P:glutamyl-tRNA aminoacylation"/>
    <property type="evidence" value="ECO:0007669"/>
    <property type="project" value="UniProtKB-UniRule"/>
</dbReference>
<reference evidence="14" key="1">
    <citation type="journal article" date="2024" name="Int. J. Syst. Evol. Microbiol.">
        <title>Methylomarinovum tepidoasis sp. nov., a moderately thermophilic methanotroph of the family Methylothermaceae isolated from a deep-sea hydrothermal field.</title>
        <authorList>
            <person name="Hirayama H."/>
            <person name="Takaki Y."/>
            <person name="Abe M."/>
            <person name="Miyazaki M."/>
            <person name="Uematsu K."/>
            <person name="Matsui Y."/>
            <person name="Takai K."/>
        </authorList>
    </citation>
    <scope>NUCLEOTIDE SEQUENCE [LARGE SCALE GENOMIC DNA]</scope>
    <source>
        <strain evidence="14">IN45</strain>
    </source>
</reference>
<evidence type="ECO:0000256" key="5">
    <source>
        <dbReference type="ARBA" id="ARBA00022598"/>
    </source>
</evidence>
<feature type="domain" description="Aminoacyl-tRNA synthetase class I anticodon-binding" evidence="12">
    <location>
        <begin position="342"/>
        <end position="461"/>
    </location>
</feature>
<dbReference type="InterPro" id="IPR008925">
    <property type="entry name" value="aa_tRNA-synth_I_cd-bd_sf"/>
</dbReference>
<feature type="binding site" evidence="10">
    <location>
        <position position="100"/>
    </location>
    <ligand>
        <name>Zn(2+)</name>
        <dbReference type="ChEBI" id="CHEBI:29105"/>
    </ligand>
</feature>
<dbReference type="Pfam" id="PF00749">
    <property type="entry name" value="tRNA-synt_1c"/>
    <property type="match status" value="1"/>
</dbReference>
<organism evidence="13 14">
    <name type="scientific">Methylomarinovum tepidoasis</name>
    <dbReference type="NCBI Taxonomy" id="2840183"/>
    <lineage>
        <taxon>Bacteria</taxon>
        <taxon>Pseudomonadati</taxon>
        <taxon>Pseudomonadota</taxon>
        <taxon>Gammaproteobacteria</taxon>
        <taxon>Methylococcales</taxon>
        <taxon>Methylothermaceae</taxon>
        <taxon>Methylomarinovum</taxon>
    </lineage>
</organism>
<comment type="catalytic activity">
    <reaction evidence="10">
        <text>tRNA(Glu) + L-glutamate + ATP = L-glutamyl-tRNA(Glu) + AMP + diphosphate</text>
        <dbReference type="Rhea" id="RHEA:23540"/>
        <dbReference type="Rhea" id="RHEA-COMP:9663"/>
        <dbReference type="Rhea" id="RHEA-COMP:9680"/>
        <dbReference type="ChEBI" id="CHEBI:29985"/>
        <dbReference type="ChEBI" id="CHEBI:30616"/>
        <dbReference type="ChEBI" id="CHEBI:33019"/>
        <dbReference type="ChEBI" id="CHEBI:78442"/>
        <dbReference type="ChEBI" id="CHEBI:78520"/>
        <dbReference type="ChEBI" id="CHEBI:456215"/>
        <dbReference type="EC" id="6.1.1.17"/>
    </reaction>
</comment>
<gene>
    <name evidence="10" type="primary">gltX</name>
    <name evidence="13" type="ORF">MIN45_P0003</name>
</gene>
<feature type="binding site" evidence="10">
    <location>
        <position position="239"/>
    </location>
    <ligand>
        <name>ATP</name>
        <dbReference type="ChEBI" id="CHEBI:30616"/>
    </ligand>
</feature>
<keyword evidence="6 10" id="KW-0547">Nucleotide-binding</keyword>
<evidence type="ECO:0000313" key="13">
    <source>
        <dbReference type="EMBL" id="BCX87636.1"/>
    </source>
</evidence>
<comment type="function">
    <text evidence="10">Catalyzes the attachment of glutamate to tRNA(Glu) in a two-step reaction: glutamate is first activated by ATP to form Glu-AMP and then transferred to the acceptor end of tRNA(Glu).</text>
</comment>
<dbReference type="Pfam" id="PF19269">
    <property type="entry name" value="Anticodon_2"/>
    <property type="match status" value="1"/>
</dbReference>
<dbReference type="InterPro" id="IPR049940">
    <property type="entry name" value="GluQ/Sye"/>
</dbReference>
<dbReference type="AlphaFoldDB" id="A0AAU9CEJ7"/>
<evidence type="ECO:0000259" key="12">
    <source>
        <dbReference type="Pfam" id="PF19269"/>
    </source>
</evidence>
<dbReference type="SUPFAM" id="SSF48163">
    <property type="entry name" value="An anticodon-binding domain of class I aminoacyl-tRNA synthetases"/>
    <property type="match status" value="1"/>
</dbReference>
<dbReference type="InterPro" id="IPR014729">
    <property type="entry name" value="Rossmann-like_a/b/a_fold"/>
</dbReference>
<feature type="short sequence motif" description="'HIGH' region" evidence="10">
    <location>
        <begin position="9"/>
        <end position="19"/>
    </location>
</feature>
<feature type="binding site" evidence="10">
    <location>
        <position position="98"/>
    </location>
    <ligand>
        <name>Zn(2+)</name>
        <dbReference type="ChEBI" id="CHEBI:29105"/>
    </ligand>
</feature>
<dbReference type="PRINTS" id="PR00987">
    <property type="entry name" value="TRNASYNTHGLU"/>
</dbReference>
<dbReference type="NCBIfam" id="TIGR00464">
    <property type="entry name" value="gltX_bact"/>
    <property type="match status" value="1"/>
</dbReference>
<dbReference type="GO" id="GO:0005524">
    <property type="term" value="F:ATP binding"/>
    <property type="evidence" value="ECO:0007669"/>
    <property type="project" value="UniProtKB-UniRule"/>
</dbReference>
<keyword evidence="8 10" id="KW-0648">Protein biosynthesis</keyword>
<dbReference type="InterPro" id="IPR020751">
    <property type="entry name" value="aa-tRNA-synth_I_codon-bd_sub2"/>
</dbReference>
<dbReference type="SUPFAM" id="SSF52374">
    <property type="entry name" value="Nucleotidylyl transferase"/>
    <property type="match status" value="1"/>
</dbReference>
<dbReference type="Gene3D" id="1.10.10.350">
    <property type="match status" value="1"/>
</dbReference>
<dbReference type="PANTHER" id="PTHR43311:SF2">
    <property type="entry name" value="GLUTAMATE--TRNA LIGASE, MITOCHONDRIAL-RELATED"/>
    <property type="match status" value="1"/>
</dbReference>
<evidence type="ECO:0000259" key="11">
    <source>
        <dbReference type="Pfam" id="PF00749"/>
    </source>
</evidence>
<evidence type="ECO:0000256" key="1">
    <source>
        <dbReference type="ARBA" id="ARBA00004496"/>
    </source>
</evidence>
<protein>
    <recommendedName>
        <fullName evidence="10">Glutamate--tRNA ligase</fullName>
        <ecNumber evidence="10">6.1.1.17</ecNumber>
    </recommendedName>
    <alternativeName>
        <fullName evidence="10">Glutamyl-tRNA synthetase</fullName>
        <shortName evidence="10">GluRS</shortName>
    </alternativeName>
</protein>
<dbReference type="FunFam" id="3.40.50.620:FF:000007">
    <property type="entry name" value="Glutamate--tRNA ligase"/>
    <property type="match status" value="1"/>
</dbReference>
<dbReference type="GO" id="GO:0000049">
    <property type="term" value="F:tRNA binding"/>
    <property type="evidence" value="ECO:0007669"/>
    <property type="project" value="InterPro"/>
</dbReference>
<dbReference type="GO" id="GO:0005829">
    <property type="term" value="C:cytosol"/>
    <property type="evidence" value="ECO:0007669"/>
    <property type="project" value="TreeGrafter"/>
</dbReference>
<dbReference type="PANTHER" id="PTHR43311">
    <property type="entry name" value="GLUTAMATE--TRNA LIGASE"/>
    <property type="match status" value="1"/>
</dbReference>
<keyword evidence="10" id="KW-0862">Zinc</keyword>
<feature type="short sequence motif" description="'KMSKS' region" evidence="10">
    <location>
        <begin position="236"/>
        <end position="240"/>
    </location>
</feature>
<evidence type="ECO:0000256" key="6">
    <source>
        <dbReference type="ARBA" id="ARBA00022741"/>
    </source>
</evidence>
<dbReference type="GO" id="GO:0004818">
    <property type="term" value="F:glutamate-tRNA ligase activity"/>
    <property type="evidence" value="ECO:0007669"/>
    <property type="project" value="UniProtKB-UniRule"/>
</dbReference>
<proteinExistence type="inferred from homology"/>
<evidence type="ECO:0000256" key="10">
    <source>
        <dbReference type="HAMAP-Rule" id="MF_00022"/>
    </source>
</evidence>
<dbReference type="PROSITE" id="PS00178">
    <property type="entry name" value="AA_TRNA_LIGASE_I"/>
    <property type="match status" value="1"/>
</dbReference>
<dbReference type="CDD" id="cd00808">
    <property type="entry name" value="GluRS_core"/>
    <property type="match status" value="1"/>
</dbReference>
<dbReference type="InterPro" id="IPR000924">
    <property type="entry name" value="Glu/Gln-tRNA-synth"/>
</dbReference>
<dbReference type="NCBIfam" id="NF004315">
    <property type="entry name" value="PRK05710.1-4"/>
    <property type="match status" value="1"/>
</dbReference>
<dbReference type="EC" id="6.1.1.17" evidence="10"/>
<comment type="similarity">
    <text evidence="2 10">Belongs to the class-I aminoacyl-tRNA synthetase family. Glutamate--tRNA ligase type 1 subfamily.</text>
</comment>
<evidence type="ECO:0000256" key="7">
    <source>
        <dbReference type="ARBA" id="ARBA00022840"/>
    </source>
</evidence>
<dbReference type="KEGG" id="meiy:MIN45_P0003"/>
<dbReference type="InterPro" id="IPR001412">
    <property type="entry name" value="aa-tRNA-synth_I_CS"/>
</dbReference>
<dbReference type="InterPro" id="IPR004527">
    <property type="entry name" value="Glu-tRNA-ligase_bac/mito"/>
</dbReference>
<comment type="subcellular location">
    <subcellularLocation>
        <location evidence="1 10">Cytoplasm</location>
    </subcellularLocation>
</comment>
<keyword evidence="10" id="KW-0479">Metal-binding</keyword>
<keyword evidence="9 10" id="KW-0030">Aminoacyl-tRNA synthetase</keyword>
<keyword evidence="7 10" id="KW-0067">ATP-binding</keyword>
<dbReference type="InterPro" id="IPR033910">
    <property type="entry name" value="GluRS_core"/>
</dbReference>
<comment type="cofactor">
    <cofactor evidence="10">
        <name>Zn(2+)</name>
        <dbReference type="ChEBI" id="CHEBI:29105"/>
    </cofactor>
    <text evidence="10">Binds 1 zinc ion per subunit.</text>
</comment>
<dbReference type="Gene3D" id="3.40.50.620">
    <property type="entry name" value="HUPs"/>
    <property type="match status" value="1"/>
</dbReference>
<keyword evidence="14" id="KW-1185">Reference proteome</keyword>
<accession>A0AAU9CEJ7</accession>
<dbReference type="HAMAP" id="MF_00022">
    <property type="entry name" value="Glu_tRNA_synth_type1"/>
    <property type="match status" value="1"/>
</dbReference>
<dbReference type="InterPro" id="IPR020058">
    <property type="entry name" value="Glu/Gln-tRNA-synth_Ib_cat-dom"/>
</dbReference>
<evidence type="ECO:0000256" key="4">
    <source>
        <dbReference type="ARBA" id="ARBA00022490"/>
    </source>
</evidence>
<feature type="binding site" evidence="10">
    <location>
        <position position="125"/>
    </location>
    <ligand>
        <name>Zn(2+)</name>
        <dbReference type="ChEBI" id="CHEBI:29105"/>
    </ligand>
</feature>
<feature type="binding site" evidence="10">
    <location>
        <position position="127"/>
    </location>
    <ligand>
        <name>Zn(2+)</name>
        <dbReference type="ChEBI" id="CHEBI:29105"/>
    </ligand>
</feature>
<dbReference type="GO" id="GO:0008270">
    <property type="term" value="F:zinc ion binding"/>
    <property type="evidence" value="ECO:0007669"/>
    <property type="project" value="UniProtKB-UniRule"/>
</dbReference>
<name>A0AAU9CEJ7_9GAMM</name>
<dbReference type="Proteomes" id="UP001321450">
    <property type="component" value="Chromosome"/>
</dbReference>